<dbReference type="InParanoid" id="G4T5L0"/>
<feature type="compositionally biased region" description="Basic residues" evidence="8">
    <location>
        <begin position="668"/>
        <end position="682"/>
    </location>
</feature>
<gene>
    <name evidence="10" type="ORF">PIIN_11704</name>
</gene>
<dbReference type="FunCoup" id="G4T5L0">
    <property type="interactions" value="130"/>
</dbReference>
<dbReference type="PANTHER" id="PTHR24006">
    <property type="entry name" value="UBIQUITIN CARBOXYL-TERMINAL HYDROLASE"/>
    <property type="match status" value="1"/>
</dbReference>
<evidence type="ECO:0000256" key="2">
    <source>
        <dbReference type="ARBA" id="ARBA00009085"/>
    </source>
</evidence>
<comment type="catalytic activity">
    <reaction evidence="1 7">
        <text>Thiol-dependent hydrolysis of ester, thioester, amide, peptide and isopeptide bonds formed by the C-terminal Gly of ubiquitin (a 76-residue protein attached to proteins as an intracellular targeting signal).</text>
        <dbReference type="EC" id="3.4.19.12"/>
    </reaction>
</comment>
<organism evidence="10 11">
    <name type="scientific">Serendipita indica (strain DSM 11827)</name>
    <name type="common">Root endophyte fungus</name>
    <name type="synonym">Piriformospora indica</name>
    <dbReference type="NCBI Taxonomy" id="1109443"/>
    <lineage>
        <taxon>Eukaryota</taxon>
        <taxon>Fungi</taxon>
        <taxon>Dikarya</taxon>
        <taxon>Basidiomycota</taxon>
        <taxon>Agaricomycotina</taxon>
        <taxon>Agaricomycetes</taxon>
        <taxon>Sebacinales</taxon>
        <taxon>Serendipitaceae</taxon>
        <taxon>Serendipita</taxon>
    </lineage>
</organism>
<dbReference type="Pfam" id="PF00443">
    <property type="entry name" value="UCH"/>
    <property type="match status" value="1"/>
</dbReference>
<evidence type="ECO:0000313" key="11">
    <source>
        <dbReference type="Proteomes" id="UP000007148"/>
    </source>
</evidence>
<dbReference type="Proteomes" id="UP000007148">
    <property type="component" value="Unassembled WGS sequence"/>
</dbReference>
<dbReference type="HOGENOM" id="CLU_008279_10_4_1"/>
<proteinExistence type="inferred from homology"/>
<dbReference type="FunFam" id="3.90.70.10:FF:000119">
    <property type="entry name" value="Ubiquitin specific peptidase 36"/>
    <property type="match status" value="1"/>
</dbReference>
<name>G4T5L0_SERID</name>
<dbReference type="AlphaFoldDB" id="G4T5L0"/>
<protein>
    <recommendedName>
        <fullName evidence="7">Ubiquitin carboxyl-terminal hydrolase</fullName>
        <ecNumber evidence="7">3.4.19.12</ecNumber>
    </recommendedName>
</protein>
<dbReference type="EC" id="3.4.19.12" evidence="7"/>
<evidence type="ECO:0000313" key="10">
    <source>
        <dbReference type="EMBL" id="CCA66572.1"/>
    </source>
</evidence>
<dbReference type="PROSITE" id="PS00972">
    <property type="entry name" value="USP_1"/>
    <property type="match status" value="1"/>
</dbReference>
<feature type="region of interest" description="Disordered" evidence="8">
    <location>
        <begin position="446"/>
        <end position="524"/>
    </location>
</feature>
<dbReference type="InterPro" id="IPR038765">
    <property type="entry name" value="Papain-like_cys_pep_sf"/>
</dbReference>
<keyword evidence="11" id="KW-1185">Reference proteome</keyword>
<evidence type="ECO:0000259" key="9">
    <source>
        <dbReference type="PROSITE" id="PS50235"/>
    </source>
</evidence>
<dbReference type="eggNOG" id="KOG1865">
    <property type="taxonomic scope" value="Eukaryota"/>
</dbReference>
<comment type="caution">
    <text evidence="10">The sequence shown here is derived from an EMBL/GenBank/DDBJ whole genome shotgun (WGS) entry which is preliminary data.</text>
</comment>
<comment type="similarity">
    <text evidence="2 7">Belongs to the peptidase C19 family.</text>
</comment>
<dbReference type="PROSITE" id="PS50235">
    <property type="entry name" value="USP_3"/>
    <property type="match status" value="1"/>
</dbReference>
<reference evidence="10 11" key="1">
    <citation type="journal article" date="2011" name="PLoS Pathog.">
        <title>Endophytic Life Strategies Decoded by Genome and Transcriptome Analyses of the Mutualistic Root Symbiont Piriformospora indica.</title>
        <authorList>
            <person name="Zuccaro A."/>
            <person name="Lahrmann U."/>
            <person name="Guldener U."/>
            <person name="Langen G."/>
            <person name="Pfiffi S."/>
            <person name="Biedenkopf D."/>
            <person name="Wong P."/>
            <person name="Samans B."/>
            <person name="Grimm C."/>
            <person name="Basiewicz M."/>
            <person name="Murat C."/>
            <person name="Martin F."/>
            <person name="Kogel K.H."/>
        </authorList>
    </citation>
    <scope>NUCLEOTIDE SEQUENCE [LARGE SCALE GENOMIC DNA]</scope>
    <source>
        <strain evidence="10 11">DSM 11827</strain>
    </source>
</reference>
<sequence>MTFANNAEVEIPLKADPESVSVGLEDVKRLVNGHSMNGKVILPPFEPVIFVEAKETNLNAELDGIKYKPINVPGEEMSFHPPLVEKSFPKEGIKETVKAPPTPSKTEEPEPKPLDTIVLSQEWKIEKVPISALDCGLHNLGNSCFMNSTLQILLHTAPLLNVLLSHRHDSCKLALDGSYCFTCQLRKLALDILCRKSRQARSPEDIFRNLKRISPTLRQYRQEDAHEFLRFSIDALQLSAQNGVKSVPEKLAATSWVYRLFGGQFRSRVTCGSCGHNSDTFDTLLDLSVDIAKCDTLKQALRMFSAIERLEGSNKYKCEKCKKPVNAKKQITVHKAPMALCIQLKRFSPWGRKITNMIDYPETLSLNEILSDNQTSPMYQLYGVIVHAGSGPNSGHYYTFVKNYAGKWLRINDDEVDTIPRAPLGSKNAYMLFYMRRPFNINDVVASTSSQKSAEKLSNSDNRKRKAEDMEEDEDVGETVSRPPLSSPMNSSAASTPGPSSAKKPRNETYESFKSKLIQPQRHVKPVIKTTLKLVPPKALPKKPLDLPGVDNSDGTDESISSPDASPTRHDQPSNSPRTPTVEHILPRAHSEEEKVTSIFLTPKSRITTPPWSIPDASQSSPRPESIPPSSGASKAQTENESDDGSYTAPTWSQKSQQTIEVRDVRPHNPKKQYHSKNRRERGRNPFGQIGMPKGRRPGGI</sequence>
<feature type="compositionally biased region" description="Low complexity" evidence="8">
    <location>
        <begin position="618"/>
        <end position="631"/>
    </location>
</feature>
<dbReference type="GO" id="GO:0005634">
    <property type="term" value="C:nucleus"/>
    <property type="evidence" value="ECO:0007669"/>
    <property type="project" value="TreeGrafter"/>
</dbReference>
<feature type="compositionally biased region" description="Low complexity" evidence="8">
    <location>
        <begin position="491"/>
        <end position="502"/>
    </location>
</feature>
<evidence type="ECO:0000256" key="3">
    <source>
        <dbReference type="ARBA" id="ARBA00022670"/>
    </source>
</evidence>
<feature type="compositionally biased region" description="Polar residues" evidence="8">
    <location>
        <begin position="446"/>
        <end position="460"/>
    </location>
</feature>
<dbReference type="EMBL" id="CAFZ01000003">
    <property type="protein sequence ID" value="CCA66572.1"/>
    <property type="molecule type" value="Genomic_DNA"/>
</dbReference>
<dbReference type="InterPro" id="IPR018200">
    <property type="entry name" value="USP_CS"/>
</dbReference>
<evidence type="ECO:0000256" key="1">
    <source>
        <dbReference type="ARBA" id="ARBA00000707"/>
    </source>
</evidence>
<feature type="domain" description="USP" evidence="9">
    <location>
        <begin position="135"/>
        <end position="437"/>
    </location>
</feature>
<dbReference type="PANTHER" id="PTHR24006:SF758">
    <property type="entry name" value="UBIQUITIN CARBOXYL-TERMINAL HYDROLASE 36"/>
    <property type="match status" value="1"/>
</dbReference>
<evidence type="ECO:0000256" key="6">
    <source>
        <dbReference type="ARBA" id="ARBA00022807"/>
    </source>
</evidence>
<feature type="region of interest" description="Disordered" evidence="8">
    <location>
        <begin position="538"/>
        <end position="701"/>
    </location>
</feature>
<dbReference type="GO" id="GO:0006508">
    <property type="term" value="P:proteolysis"/>
    <property type="evidence" value="ECO:0007669"/>
    <property type="project" value="UniProtKB-KW"/>
</dbReference>
<feature type="region of interest" description="Disordered" evidence="8">
    <location>
        <begin position="92"/>
        <end position="112"/>
    </location>
</feature>
<dbReference type="SUPFAM" id="SSF54001">
    <property type="entry name" value="Cysteine proteinases"/>
    <property type="match status" value="1"/>
</dbReference>
<feature type="compositionally biased region" description="Polar residues" evidence="8">
    <location>
        <begin position="648"/>
        <end position="660"/>
    </location>
</feature>
<dbReference type="Gene3D" id="3.90.70.10">
    <property type="entry name" value="Cysteine proteinases"/>
    <property type="match status" value="1"/>
</dbReference>
<dbReference type="GO" id="GO:0016579">
    <property type="term" value="P:protein deubiquitination"/>
    <property type="evidence" value="ECO:0007669"/>
    <property type="project" value="InterPro"/>
</dbReference>
<dbReference type="PROSITE" id="PS00973">
    <property type="entry name" value="USP_2"/>
    <property type="match status" value="1"/>
</dbReference>
<keyword evidence="5 7" id="KW-0378">Hydrolase</keyword>
<keyword evidence="6 7" id="KW-0788">Thiol protease</keyword>
<evidence type="ECO:0000256" key="4">
    <source>
        <dbReference type="ARBA" id="ARBA00022786"/>
    </source>
</evidence>
<dbReference type="STRING" id="1109443.G4T5L0"/>
<evidence type="ECO:0000256" key="8">
    <source>
        <dbReference type="SAM" id="MobiDB-lite"/>
    </source>
</evidence>
<dbReference type="GO" id="GO:0004843">
    <property type="term" value="F:cysteine-type deubiquitinase activity"/>
    <property type="evidence" value="ECO:0007669"/>
    <property type="project" value="UniProtKB-UniRule"/>
</dbReference>
<dbReference type="InterPro" id="IPR001394">
    <property type="entry name" value="Peptidase_C19_UCH"/>
</dbReference>
<keyword evidence="3 7" id="KW-0645">Protease</keyword>
<feature type="compositionally biased region" description="Basic and acidic residues" evidence="8">
    <location>
        <begin position="505"/>
        <end position="514"/>
    </location>
</feature>
<dbReference type="GO" id="GO:0005829">
    <property type="term" value="C:cytosol"/>
    <property type="evidence" value="ECO:0007669"/>
    <property type="project" value="TreeGrafter"/>
</dbReference>
<dbReference type="OMA" id="HEGITCR"/>
<evidence type="ECO:0000256" key="5">
    <source>
        <dbReference type="ARBA" id="ARBA00022801"/>
    </source>
</evidence>
<accession>G4T5L0</accession>
<dbReference type="InterPro" id="IPR050164">
    <property type="entry name" value="Peptidase_C19"/>
</dbReference>
<keyword evidence="4 7" id="KW-0833">Ubl conjugation pathway</keyword>
<evidence type="ECO:0000256" key="7">
    <source>
        <dbReference type="RuleBase" id="RU366025"/>
    </source>
</evidence>
<dbReference type="InterPro" id="IPR028889">
    <property type="entry name" value="USP"/>
</dbReference>
<dbReference type="OrthoDB" id="420187at2759"/>
<feature type="compositionally biased region" description="Basic and acidic residues" evidence="8">
    <location>
        <begin position="585"/>
        <end position="596"/>
    </location>
</feature>